<dbReference type="EMBL" id="HBIB01039359">
    <property type="protein sequence ID" value="CAE0263341.1"/>
    <property type="molecule type" value="Transcribed_RNA"/>
</dbReference>
<dbReference type="CDD" id="cd02035">
    <property type="entry name" value="ArsA"/>
    <property type="match status" value="1"/>
</dbReference>
<evidence type="ECO:0000256" key="3">
    <source>
        <dbReference type="ARBA" id="ARBA00022490"/>
    </source>
</evidence>
<evidence type="ECO:0000256" key="6">
    <source>
        <dbReference type="ARBA" id="ARBA00022824"/>
    </source>
</evidence>
<dbReference type="Gene3D" id="3.40.50.300">
    <property type="entry name" value="P-loop containing nucleotide triphosphate hydrolases"/>
    <property type="match status" value="1"/>
</dbReference>
<gene>
    <name evidence="9" type="ORF">PBIL07802_LOCUS25639</name>
</gene>
<dbReference type="GO" id="GO:0016887">
    <property type="term" value="F:ATP hydrolysis activity"/>
    <property type="evidence" value="ECO:0007669"/>
    <property type="project" value="InterPro"/>
</dbReference>
<sequence>MAEEELTPPHLLSVLDSPTLKWIFVGGKGGVGKTTTSCSLALQFAKRRKDVLLVSTDPAHNLSDAFGQKFGSKPSLIKGTDNVHCMEVSLEGFSLNDEELDAIKDDGLKSALKGIDINLPGADEAVSFAQLISTVEKMSHEVVIFDTAPTGHTLKLLSLPETMEKLGGLFKGALGGMAKSVVGSLMDGVKGKFDMQSLSDQAVMVKRRLSNPNETTFIGVCIAEYFSIYETERLAQELSKYDIDLSSIVINQLIPPQKEGESCSRCDAKRKLQQKYIDQVYDLYEGFNIVKMPEQEQEVRGVESIRAFSEMLAHPAM</sequence>
<keyword evidence="3" id="KW-0963">Cytoplasm</keyword>
<evidence type="ECO:0000256" key="1">
    <source>
        <dbReference type="ARBA" id="ARBA00011040"/>
    </source>
</evidence>
<dbReference type="NCBIfam" id="TIGR00345">
    <property type="entry name" value="GET3_arsA_TRC40"/>
    <property type="match status" value="1"/>
</dbReference>
<protein>
    <recommendedName>
        <fullName evidence="8">ArsA/GET3 Anion-transporting ATPase-like domain-containing protein</fullName>
    </recommendedName>
</protein>
<dbReference type="GO" id="GO:0071816">
    <property type="term" value="P:tail-anchored membrane protein insertion into ER membrane"/>
    <property type="evidence" value="ECO:0007669"/>
    <property type="project" value="TreeGrafter"/>
</dbReference>
<keyword evidence="5" id="KW-0378">Hydrolase</keyword>
<dbReference type="GO" id="GO:0005524">
    <property type="term" value="F:ATP binding"/>
    <property type="evidence" value="ECO:0007669"/>
    <property type="project" value="UniProtKB-KW"/>
</dbReference>
<comment type="similarity">
    <text evidence="1">Belongs to the arsA ATPase family.</text>
</comment>
<keyword evidence="2" id="KW-0813">Transport</keyword>
<dbReference type="SUPFAM" id="SSF52540">
    <property type="entry name" value="P-loop containing nucleoside triphosphate hydrolases"/>
    <property type="match status" value="1"/>
</dbReference>
<reference evidence="9" key="1">
    <citation type="submission" date="2021-01" db="EMBL/GenBank/DDBJ databases">
        <authorList>
            <person name="Corre E."/>
            <person name="Pelletier E."/>
            <person name="Niang G."/>
            <person name="Scheremetjew M."/>
            <person name="Finn R."/>
            <person name="Kale V."/>
            <person name="Holt S."/>
            <person name="Cochrane G."/>
            <person name="Meng A."/>
            <person name="Brown T."/>
            <person name="Cohen L."/>
        </authorList>
    </citation>
    <scope>NUCLEOTIDE SEQUENCE</scope>
    <source>
        <strain evidence="9">NIES-2562</strain>
    </source>
</reference>
<evidence type="ECO:0000313" key="9">
    <source>
        <dbReference type="EMBL" id="CAE0263341.1"/>
    </source>
</evidence>
<evidence type="ECO:0000256" key="7">
    <source>
        <dbReference type="ARBA" id="ARBA00022840"/>
    </source>
</evidence>
<feature type="domain" description="ArsA/GET3 Anion-transporting ATPase-like" evidence="8">
    <location>
        <begin position="21"/>
        <end position="313"/>
    </location>
</feature>
<keyword evidence="7" id="KW-0067">ATP-binding</keyword>
<accession>A0A7S3GE27</accession>
<dbReference type="InterPro" id="IPR025723">
    <property type="entry name" value="ArsA/GET3_ATPase-like"/>
</dbReference>
<dbReference type="GO" id="GO:0043529">
    <property type="term" value="C:GET complex"/>
    <property type="evidence" value="ECO:0007669"/>
    <property type="project" value="TreeGrafter"/>
</dbReference>
<proteinExistence type="inferred from homology"/>
<dbReference type="PANTHER" id="PTHR10803:SF3">
    <property type="entry name" value="ATPASE GET3"/>
    <property type="match status" value="1"/>
</dbReference>
<name>A0A7S3GE27_9EUKA</name>
<evidence type="ECO:0000256" key="4">
    <source>
        <dbReference type="ARBA" id="ARBA00022741"/>
    </source>
</evidence>
<keyword evidence="4" id="KW-0547">Nucleotide-binding</keyword>
<keyword evidence="6" id="KW-0256">Endoplasmic reticulum</keyword>
<dbReference type="AlphaFoldDB" id="A0A7S3GE27"/>
<dbReference type="FunFam" id="3.40.50.300:FF:001459">
    <property type="entry name" value="ATPase ASNA1 homolog"/>
    <property type="match status" value="1"/>
</dbReference>
<dbReference type="Pfam" id="PF02374">
    <property type="entry name" value="ArsA_ATPase"/>
    <property type="match status" value="1"/>
</dbReference>
<evidence type="ECO:0000259" key="8">
    <source>
        <dbReference type="Pfam" id="PF02374"/>
    </source>
</evidence>
<evidence type="ECO:0000256" key="5">
    <source>
        <dbReference type="ARBA" id="ARBA00022801"/>
    </source>
</evidence>
<organism evidence="9">
    <name type="scientific">Palpitomonas bilix</name>
    <dbReference type="NCBI Taxonomy" id="652834"/>
    <lineage>
        <taxon>Eukaryota</taxon>
        <taxon>Eukaryota incertae sedis</taxon>
    </lineage>
</organism>
<evidence type="ECO:0000256" key="2">
    <source>
        <dbReference type="ARBA" id="ARBA00022448"/>
    </source>
</evidence>
<dbReference type="InterPro" id="IPR016300">
    <property type="entry name" value="ATPase_ArsA/GET3"/>
</dbReference>
<dbReference type="PANTHER" id="PTHR10803">
    <property type="entry name" value="ARSENICAL PUMP-DRIVING ATPASE ARSENITE-TRANSLOCATING ATPASE"/>
    <property type="match status" value="1"/>
</dbReference>
<dbReference type="InterPro" id="IPR027417">
    <property type="entry name" value="P-loop_NTPase"/>
</dbReference>